<evidence type="ECO:0008006" key="6">
    <source>
        <dbReference type="Google" id="ProtNLM"/>
    </source>
</evidence>
<keyword evidence="1" id="KW-0175">Coiled coil</keyword>
<evidence type="ECO:0000313" key="5">
    <source>
        <dbReference type="Proteomes" id="UP000239237"/>
    </source>
</evidence>
<dbReference type="RefSeq" id="WP_105299684.1">
    <property type="nucleotide sequence ID" value="NZ_CAURUR010000001.1"/>
</dbReference>
<sequence length="307" mass="35830">MDENITPENQELIDRANIETKQKNWHDAAETLATLYEKMQTFKVNYRLVTALFMDEQYQLASSYADDFLLEYLDDESNFRMIVALAVQNQNFVYAQQLAVLWDDLDVVDEVLKEIRQAEERAQENMKATLDTIARQFYHMSDYDLLAQRDRYESARHLPVAQFVVGAKFLLVDPYALPIIRATLLEDLQKLQIDGIVKYRWLDDEIYEIQLSDVMPLTSSAVFEAAAATLESRLGQEDPIALEMLAHQMRIELTLLYPRVDIAITDIEEWVDSSIAHYYGRSKPDEPENQRQWHEKINALTESFFEN</sequence>
<keyword evidence="5" id="KW-1185">Reference proteome</keyword>
<dbReference type="Proteomes" id="UP000237923">
    <property type="component" value="Unassembled WGS sequence"/>
</dbReference>
<evidence type="ECO:0000313" key="2">
    <source>
        <dbReference type="EMBL" id="SPD91910.1"/>
    </source>
</evidence>
<evidence type="ECO:0000313" key="3">
    <source>
        <dbReference type="EMBL" id="SPE07189.1"/>
    </source>
</evidence>
<feature type="coiled-coil region" evidence="1">
    <location>
        <begin position="105"/>
        <end position="132"/>
    </location>
</feature>
<evidence type="ECO:0000313" key="4">
    <source>
        <dbReference type="Proteomes" id="UP000237923"/>
    </source>
</evidence>
<proteinExistence type="predicted"/>
<reference evidence="3 4" key="1">
    <citation type="submission" date="2018-02" db="EMBL/GenBank/DDBJ databases">
        <authorList>
            <person name="Cohen D.B."/>
            <person name="Kent A.D."/>
        </authorList>
    </citation>
    <scope>NUCLEOTIDE SEQUENCE [LARGE SCALE GENOMIC DNA]</scope>
    <source>
        <strain evidence="3 4">CECT 9216</strain>
    </source>
</reference>
<evidence type="ECO:0000256" key="1">
    <source>
        <dbReference type="SAM" id="Coils"/>
    </source>
</evidence>
<name>A0A2N9K9K1_9LACO</name>
<accession>A0A2N9K9K1</accession>
<dbReference type="EMBL" id="OKQR01000001">
    <property type="protein sequence ID" value="SPD91910.1"/>
    <property type="molecule type" value="Genomic_DNA"/>
</dbReference>
<gene>
    <name evidence="2" type="ORF">LES8486_00904</name>
    <name evidence="3" type="ORF">LES9216_01051</name>
</gene>
<dbReference type="EMBL" id="OKQU01000001">
    <property type="protein sequence ID" value="SPE07189.1"/>
    <property type="molecule type" value="Genomic_DNA"/>
</dbReference>
<protein>
    <recommendedName>
        <fullName evidence="6">Type I restriction endonuclease subunit R</fullName>
    </recommendedName>
</protein>
<reference evidence="2 5" key="2">
    <citation type="submission" date="2018-02" db="EMBL/GenBank/DDBJ databases">
        <authorList>
            <person name="Rodrigo-Torres L."/>
            <person name="Arahal R. D."/>
            <person name="Lucena T."/>
        </authorList>
    </citation>
    <scope>NUCLEOTIDE SEQUENCE [LARGE SCALE GENOMIC DNA]</scope>
    <source>
        <strain evidence="2 5">CECT 8486</strain>
    </source>
</reference>
<dbReference type="Proteomes" id="UP000239237">
    <property type="component" value="Unassembled WGS sequence"/>
</dbReference>
<dbReference type="AlphaFoldDB" id="A0A2N9K9K1"/>
<organism evidence="3 4">
    <name type="scientific">Leuconostoc suionicum</name>
    <dbReference type="NCBI Taxonomy" id="1511761"/>
    <lineage>
        <taxon>Bacteria</taxon>
        <taxon>Bacillati</taxon>
        <taxon>Bacillota</taxon>
        <taxon>Bacilli</taxon>
        <taxon>Lactobacillales</taxon>
        <taxon>Lactobacillaceae</taxon>
        <taxon>Leuconostoc</taxon>
    </lineage>
</organism>